<dbReference type="InterPro" id="IPR018152">
    <property type="entry name" value="SOD_Cu/Zn_BS"/>
</dbReference>
<dbReference type="CDD" id="cd00305">
    <property type="entry name" value="Cu-Zn_Superoxide_Dismutase"/>
    <property type="match status" value="1"/>
</dbReference>
<evidence type="ECO:0000256" key="7">
    <source>
        <dbReference type="RuleBase" id="RU000393"/>
    </source>
</evidence>
<gene>
    <name evidence="10" type="ORF">FA13DRAFT_34479</name>
</gene>
<dbReference type="FunFam" id="2.60.40.200:FF:000001">
    <property type="entry name" value="Superoxide dismutase [Cu-Zn]"/>
    <property type="match status" value="1"/>
</dbReference>
<dbReference type="GO" id="GO:0005507">
    <property type="term" value="F:copper ion binding"/>
    <property type="evidence" value="ECO:0007669"/>
    <property type="project" value="InterPro"/>
</dbReference>
<evidence type="ECO:0000256" key="1">
    <source>
        <dbReference type="ARBA" id="ARBA00010457"/>
    </source>
</evidence>
<dbReference type="Pfam" id="PF00080">
    <property type="entry name" value="Sod_Cu"/>
    <property type="match status" value="1"/>
</dbReference>
<dbReference type="SUPFAM" id="SSF49329">
    <property type="entry name" value="Cu,Zn superoxide dismutase-like"/>
    <property type="match status" value="1"/>
</dbReference>
<feature type="domain" description="Superoxide dismutase copper/zinc binding" evidence="9">
    <location>
        <begin position="55"/>
        <end position="191"/>
    </location>
</feature>
<dbReference type="PANTHER" id="PTHR10003">
    <property type="entry name" value="SUPEROXIDE DISMUTASE CU-ZN -RELATED"/>
    <property type="match status" value="1"/>
</dbReference>
<feature type="transmembrane region" description="Helical" evidence="8">
    <location>
        <begin position="15"/>
        <end position="34"/>
    </location>
</feature>
<organism evidence="10 11">
    <name type="scientific">Coprinellus micaceus</name>
    <name type="common">Glistening ink-cap mushroom</name>
    <name type="synonym">Coprinus micaceus</name>
    <dbReference type="NCBI Taxonomy" id="71717"/>
    <lineage>
        <taxon>Eukaryota</taxon>
        <taxon>Fungi</taxon>
        <taxon>Dikarya</taxon>
        <taxon>Basidiomycota</taxon>
        <taxon>Agaricomycotina</taxon>
        <taxon>Agaricomycetes</taxon>
        <taxon>Agaricomycetidae</taxon>
        <taxon>Agaricales</taxon>
        <taxon>Agaricineae</taxon>
        <taxon>Psathyrellaceae</taxon>
        <taxon>Coprinellus</taxon>
    </lineage>
</organism>
<keyword evidence="3 7" id="KW-0862">Zinc</keyword>
<name>A0A4Y7U220_COPMI</name>
<dbReference type="InterPro" id="IPR024134">
    <property type="entry name" value="SOD_Cu/Zn_/chaperone"/>
</dbReference>
<evidence type="ECO:0000259" key="9">
    <source>
        <dbReference type="Pfam" id="PF00080"/>
    </source>
</evidence>
<proteinExistence type="inferred from homology"/>
<evidence type="ECO:0000313" key="11">
    <source>
        <dbReference type="Proteomes" id="UP000298030"/>
    </source>
</evidence>
<reference evidence="10 11" key="1">
    <citation type="journal article" date="2019" name="Nat. Ecol. Evol.">
        <title>Megaphylogeny resolves global patterns of mushroom evolution.</title>
        <authorList>
            <person name="Varga T."/>
            <person name="Krizsan K."/>
            <person name="Foldi C."/>
            <person name="Dima B."/>
            <person name="Sanchez-Garcia M."/>
            <person name="Sanchez-Ramirez S."/>
            <person name="Szollosi G.J."/>
            <person name="Szarkandi J.G."/>
            <person name="Papp V."/>
            <person name="Albert L."/>
            <person name="Andreopoulos W."/>
            <person name="Angelini C."/>
            <person name="Antonin V."/>
            <person name="Barry K.W."/>
            <person name="Bougher N.L."/>
            <person name="Buchanan P."/>
            <person name="Buyck B."/>
            <person name="Bense V."/>
            <person name="Catcheside P."/>
            <person name="Chovatia M."/>
            <person name="Cooper J."/>
            <person name="Damon W."/>
            <person name="Desjardin D."/>
            <person name="Finy P."/>
            <person name="Geml J."/>
            <person name="Haridas S."/>
            <person name="Hughes K."/>
            <person name="Justo A."/>
            <person name="Karasinski D."/>
            <person name="Kautmanova I."/>
            <person name="Kiss B."/>
            <person name="Kocsube S."/>
            <person name="Kotiranta H."/>
            <person name="LaButti K.M."/>
            <person name="Lechner B.E."/>
            <person name="Liimatainen K."/>
            <person name="Lipzen A."/>
            <person name="Lukacs Z."/>
            <person name="Mihaltcheva S."/>
            <person name="Morgado L.N."/>
            <person name="Niskanen T."/>
            <person name="Noordeloos M.E."/>
            <person name="Ohm R.A."/>
            <person name="Ortiz-Santana B."/>
            <person name="Ovrebo C."/>
            <person name="Racz N."/>
            <person name="Riley R."/>
            <person name="Savchenko A."/>
            <person name="Shiryaev A."/>
            <person name="Soop K."/>
            <person name="Spirin V."/>
            <person name="Szebenyi C."/>
            <person name="Tomsovsky M."/>
            <person name="Tulloss R.E."/>
            <person name="Uehling J."/>
            <person name="Grigoriev I.V."/>
            <person name="Vagvolgyi C."/>
            <person name="Papp T."/>
            <person name="Martin F.M."/>
            <person name="Miettinen O."/>
            <person name="Hibbett D.S."/>
            <person name="Nagy L.G."/>
        </authorList>
    </citation>
    <scope>NUCLEOTIDE SEQUENCE [LARGE SCALE GENOMIC DNA]</scope>
    <source>
        <strain evidence="10 11">FP101781</strain>
    </source>
</reference>
<dbReference type="EC" id="1.15.1.1" evidence="7"/>
<keyword evidence="8" id="KW-0472">Membrane</keyword>
<comment type="caution">
    <text evidence="10">The sequence shown here is derived from an EMBL/GenBank/DDBJ whole genome shotgun (WGS) entry which is preliminary data.</text>
</comment>
<keyword evidence="5 7" id="KW-0560">Oxidoreductase</keyword>
<comment type="catalytic activity">
    <reaction evidence="7">
        <text>2 superoxide + 2 H(+) = H2O2 + O2</text>
        <dbReference type="Rhea" id="RHEA:20696"/>
        <dbReference type="ChEBI" id="CHEBI:15378"/>
        <dbReference type="ChEBI" id="CHEBI:15379"/>
        <dbReference type="ChEBI" id="CHEBI:16240"/>
        <dbReference type="ChEBI" id="CHEBI:18421"/>
        <dbReference type="EC" id="1.15.1.1"/>
    </reaction>
</comment>
<evidence type="ECO:0000256" key="4">
    <source>
        <dbReference type="ARBA" id="ARBA00022862"/>
    </source>
</evidence>
<comment type="cofactor">
    <cofactor evidence="7">
        <name>Zn(2+)</name>
        <dbReference type="ChEBI" id="CHEBI:29105"/>
    </cofactor>
    <text evidence="7">Binds 1 zinc ion per subunit.</text>
</comment>
<dbReference type="STRING" id="71717.A0A4Y7U220"/>
<comment type="similarity">
    <text evidence="1 7">Belongs to the Cu-Zn superoxide dismutase family.</text>
</comment>
<evidence type="ECO:0000256" key="3">
    <source>
        <dbReference type="ARBA" id="ARBA00022833"/>
    </source>
</evidence>
<protein>
    <recommendedName>
        <fullName evidence="7">Superoxide dismutase [Cu-Zn]</fullName>
        <ecNumber evidence="7">1.15.1.1</ecNumber>
    </recommendedName>
</protein>
<dbReference type="EMBL" id="QPFP01000001">
    <property type="protein sequence ID" value="TEB39879.1"/>
    <property type="molecule type" value="Genomic_DNA"/>
</dbReference>
<dbReference type="InterPro" id="IPR036423">
    <property type="entry name" value="SOD-like_Cu/Zn_dom_sf"/>
</dbReference>
<evidence type="ECO:0000256" key="6">
    <source>
        <dbReference type="ARBA" id="ARBA00023008"/>
    </source>
</evidence>
<keyword evidence="6 7" id="KW-0186">Copper</keyword>
<comment type="cofactor">
    <cofactor evidence="7">
        <name>Cu cation</name>
        <dbReference type="ChEBI" id="CHEBI:23378"/>
    </cofactor>
    <text evidence="7">Binds 1 copper ion per subunit.</text>
</comment>
<evidence type="ECO:0000313" key="10">
    <source>
        <dbReference type="EMBL" id="TEB39879.1"/>
    </source>
</evidence>
<keyword evidence="2 7" id="KW-0479">Metal-binding</keyword>
<dbReference type="InterPro" id="IPR001424">
    <property type="entry name" value="SOD_Cu_Zn_dom"/>
</dbReference>
<dbReference type="PROSITE" id="PS00087">
    <property type="entry name" value="SOD_CU_ZN_1"/>
    <property type="match status" value="1"/>
</dbReference>
<keyword evidence="4" id="KW-0049">Antioxidant</keyword>
<keyword evidence="8" id="KW-1133">Transmembrane helix</keyword>
<dbReference type="AlphaFoldDB" id="A0A4Y7U220"/>
<keyword evidence="8" id="KW-0812">Transmembrane</keyword>
<sequence length="194" mass="20290">MSDPYGRQDKGQRPLFLSLIAFATSFLVVYALFFRDESTPVTHKAAVLLRGDSSVSGAVYFEQASRNGPVTVTGKLKGLDPGSPRGFHIHHSGDITNGCISTGSHYNPFGKNHGAPSDTERHVGDLGNVKVNEAGEANFSLEDSLLSLNGPRSIVGRAVVVHTGTDDLGRGGNEDSLKTGNAGGRAACGVIGIV</sequence>
<evidence type="ECO:0000256" key="2">
    <source>
        <dbReference type="ARBA" id="ARBA00022723"/>
    </source>
</evidence>
<comment type="function">
    <text evidence="7">Destroys radicals which are normally produced within the cells and which are toxic to biological systems.</text>
</comment>
<dbReference type="GO" id="GO:0004784">
    <property type="term" value="F:superoxide dismutase activity"/>
    <property type="evidence" value="ECO:0007669"/>
    <property type="project" value="UniProtKB-EC"/>
</dbReference>
<dbReference type="PRINTS" id="PR00068">
    <property type="entry name" value="CUZNDISMTASE"/>
</dbReference>
<dbReference type="PROSITE" id="PS00332">
    <property type="entry name" value="SOD_CU_ZN_2"/>
    <property type="match status" value="1"/>
</dbReference>
<evidence type="ECO:0000256" key="5">
    <source>
        <dbReference type="ARBA" id="ARBA00023002"/>
    </source>
</evidence>
<accession>A0A4Y7U220</accession>
<dbReference type="Gene3D" id="2.60.40.200">
    <property type="entry name" value="Superoxide dismutase, copper/zinc binding domain"/>
    <property type="match status" value="1"/>
</dbReference>
<evidence type="ECO:0000256" key="8">
    <source>
        <dbReference type="SAM" id="Phobius"/>
    </source>
</evidence>
<keyword evidence="11" id="KW-1185">Reference proteome</keyword>
<dbReference type="Proteomes" id="UP000298030">
    <property type="component" value="Unassembled WGS sequence"/>
</dbReference>
<dbReference type="OrthoDB" id="2015551at2759"/>